<evidence type="ECO:0000313" key="4">
    <source>
        <dbReference type="EMBL" id="MSS13468.1"/>
    </source>
</evidence>
<dbReference type="GO" id="GO:0004803">
    <property type="term" value="F:transposase activity"/>
    <property type="evidence" value="ECO:0007669"/>
    <property type="project" value="InterPro"/>
</dbReference>
<organism evidence="4 5">
    <name type="scientific">Porcincola intestinalis</name>
    <dbReference type="NCBI Taxonomy" id="2606632"/>
    <lineage>
        <taxon>Bacteria</taxon>
        <taxon>Bacillati</taxon>
        <taxon>Bacillota</taxon>
        <taxon>Clostridia</taxon>
        <taxon>Lachnospirales</taxon>
        <taxon>Lachnospiraceae</taxon>
        <taxon>Porcincola</taxon>
    </lineage>
</organism>
<dbReference type="InterPro" id="IPR002525">
    <property type="entry name" value="Transp_IS110-like_N"/>
</dbReference>
<gene>
    <name evidence="4" type="ORF">FYJ35_00100</name>
</gene>
<evidence type="ECO:0000259" key="2">
    <source>
        <dbReference type="Pfam" id="PF01548"/>
    </source>
</evidence>
<sequence>MNNTTVYVGMDVHKNSFSLCCYTVRDDACSHYVKIDPDYRLVLEYIESMREIYGDDSKFICGYEAGCLGYTLYHQMNDHGVECIILAPSTMAKSPVQKKKKTGRRDSEVIARCLAHHSYHKVHVPTSEEEQIKEFIRMRDDHKLALKKIKQQILAFCLRHGFIYNAGASHWTAAHLSWLRSLEPEGLYKETLSEYLLTYDKLTDTLERLDRRIEELADQDAYRESVRKLCCFLSIKTQTALAVIVKVGDFKQFEKAQQFASYIGLVPGKDSSGDGINRLPITKAGNTHVKRLLVEATQSYGRGSIGFKSKALKARQEGNPPEVIAYADKANERLRRRYYRMTLKCGKKVNVVKTSIARELACFMWGMMTEETA</sequence>
<dbReference type="RefSeq" id="WP_154521356.1">
    <property type="nucleotide sequence ID" value="NZ_VULZ01000001.1"/>
</dbReference>
<evidence type="ECO:0000259" key="3">
    <source>
        <dbReference type="Pfam" id="PF02371"/>
    </source>
</evidence>
<feature type="domain" description="Transposase IS116/IS110/IS902 C-terminal" evidence="3">
    <location>
        <begin position="235"/>
        <end position="299"/>
    </location>
</feature>
<dbReference type="AlphaFoldDB" id="A0A6L5X2E9"/>
<evidence type="ECO:0000313" key="5">
    <source>
        <dbReference type="Proteomes" id="UP000481852"/>
    </source>
</evidence>
<dbReference type="PANTHER" id="PTHR33055">
    <property type="entry name" value="TRANSPOSASE FOR INSERTION SEQUENCE ELEMENT IS1111A"/>
    <property type="match status" value="1"/>
</dbReference>
<dbReference type="Pfam" id="PF01548">
    <property type="entry name" value="DEDD_Tnp_IS110"/>
    <property type="match status" value="1"/>
</dbReference>
<keyword evidence="5" id="KW-1185">Reference proteome</keyword>
<dbReference type="InterPro" id="IPR047650">
    <property type="entry name" value="Transpos_IS110"/>
</dbReference>
<feature type="coiled-coil region" evidence="1">
    <location>
        <begin position="192"/>
        <end position="219"/>
    </location>
</feature>
<name>A0A6L5X2E9_9FIRM</name>
<dbReference type="Pfam" id="PF02371">
    <property type="entry name" value="Transposase_20"/>
    <property type="match status" value="1"/>
</dbReference>
<accession>A0A6L5X2E9</accession>
<dbReference type="Proteomes" id="UP000481852">
    <property type="component" value="Unassembled WGS sequence"/>
</dbReference>
<dbReference type="PANTHER" id="PTHR33055:SF3">
    <property type="entry name" value="PUTATIVE TRANSPOSASE FOR IS117-RELATED"/>
    <property type="match status" value="1"/>
</dbReference>
<reference evidence="4 5" key="1">
    <citation type="submission" date="2019-08" db="EMBL/GenBank/DDBJ databases">
        <title>In-depth cultivation of the pig gut microbiome towards novel bacterial diversity and tailored functional studies.</title>
        <authorList>
            <person name="Wylensek D."/>
            <person name="Hitch T.C.A."/>
            <person name="Clavel T."/>
        </authorList>
    </citation>
    <scope>NUCLEOTIDE SEQUENCE [LARGE SCALE GENOMIC DNA]</scope>
    <source>
        <strain evidence="4 5">Oil+RF-744-WCA-WT-11</strain>
    </source>
</reference>
<dbReference type="NCBIfam" id="NF033542">
    <property type="entry name" value="transpos_IS110"/>
    <property type="match status" value="1"/>
</dbReference>
<feature type="domain" description="Transposase IS110-like N-terminal" evidence="2">
    <location>
        <begin position="8"/>
        <end position="155"/>
    </location>
</feature>
<dbReference type="EMBL" id="VULZ01000001">
    <property type="protein sequence ID" value="MSS13468.1"/>
    <property type="molecule type" value="Genomic_DNA"/>
</dbReference>
<evidence type="ECO:0000256" key="1">
    <source>
        <dbReference type="SAM" id="Coils"/>
    </source>
</evidence>
<proteinExistence type="predicted"/>
<dbReference type="InterPro" id="IPR003346">
    <property type="entry name" value="Transposase_20"/>
</dbReference>
<comment type="caution">
    <text evidence="4">The sequence shown here is derived from an EMBL/GenBank/DDBJ whole genome shotgun (WGS) entry which is preliminary data.</text>
</comment>
<dbReference type="GO" id="GO:0003677">
    <property type="term" value="F:DNA binding"/>
    <property type="evidence" value="ECO:0007669"/>
    <property type="project" value="InterPro"/>
</dbReference>
<dbReference type="GO" id="GO:0006313">
    <property type="term" value="P:DNA transposition"/>
    <property type="evidence" value="ECO:0007669"/>
    <property type="project" value="InterPro"/>
</dbReference>
<keyword evidence="1" id="KW-0175">Coiled coil</keyword>
<protein>
    <submittedName>
        <fullName evidence="4">IS110 family transposase</fullName>
    </submittedName>
</protein>